<feature type="domain" description="Toc75-like POTRA" evidence="2">
    <location>
        <begin position="141"/>
        <end position="167"/>
    </location>
</feature>
<keyword evidence="4" id="KW-1185">Reference proteome</keyword>
<reference evidence="4" key="1">
    <citation type="submission" date="2024-07" db="EMBL/GenBank/DDBJ databases">
        <title>Two chromosome-level genome assemblies of Korean endemic species Abeliophyllum distichum and Forsythia ovata (Oleaceae).</title>
        <authorList>
            <person name="Jang H."/>
        </authorList>
    </citation>
    <scope>NUCLEOTIDE SEQUENCE [LARGE SCALE GENOMIC DNA]</scope>
</reference>
<evidence type="ECO:0000313" key="3">
    <source>
        <dbReference type="EMBL" id="KAL2486435.1"/>
    </source>
</evidence>
<evidence type="ECO:0000313" key="4">
    <source>
        <dbReference type="Proteomes" id="UP001604336"/>
    </source>
</evidence>
<comment type="caution">
    <text evidence="3">The sequence shown here is derived from an EMBL/GenBank/DDBJ whole genome shotgun (WGS) entry which is preliminary data.</text>
</comment>
<dbReference type="Pfam" id="PF25282">
    <property type="entry name" value="POTRA1_3_Toc75"/>
    <property type="match status" value="1"/>
</dbReference>
<sequence>MASLAAPARLLPLTSAPSLPRRRNHTTRIPSNSIIQSNLQPLATSSQNPKSSKSPPPNLFNSFVSVPKSLALTAASGVLFHLAFLHSGGNSNFNSGDGGGGGGGGGGNGGQGGGFWSRIFSSAAIAKDDEPQQEWDNHGLPANIVVQLNKLSGFKKYKVSDILFLDRPPWVLCRY</sequence>
<evidence type="ECO:0000259" key="2">
    <source>
        <dbReference type="Pfam" id="PF25282"/>
    </source>
</evidence>
<name>A0ABD1RDD9_9LAMI</name>
<dbReference type="AlphaFoldDB" id="A0ABD1RDD9"/>
<protein>
    <submittedName>
        <fullName evidence="3">Protein TOC75-3</fullName>
    </submittedName>
</protein>
<accession>A0ABD1RDD9</accession>
<organism evidence="3 4">
    <name type="scientific">Abeliophyllum distichum</name>
    <dbReference type="NCBI Taxonomy" id="126358"/>
    <lineage>
        <taxon>Eukaryota</taxon>
        <taxon>Viridiplantae</taxon>
        <taxon>Streptophyta</taxon>
        <taxon>Embryophyta</taxon>
        <taxon>Tracheophyta</taxon>
        <taxon>Spermatophyta</taxon>
        <taxon>Magnoliopsida</taxon>
        <taxon>eudicotyledons</taxon>
        <taxon>Gunneridae</taxon>
        <taxon>Pentapetalae</taxon>
        <taxon>asterids</taxon>
        <taxon>lamiids</taxon>
        <taxon>Lamiales</taxon>
        <taxon>Oleaceae</taxon>
        <taxon>Forsythieae</taxon>
        <taxon>Abeliophyllum</taxon>
    </lineage>
</organism>
<gene>
    <name evidence="3" type="ORF">Adt_31191</name>
</gene>
<feature type="compositionally biased region" description="Polar residues" evidence="1">
    <location>
        <begin position="27"/>
        <end position="44"/>
    </location>
</feature>
<feature type="region of interest" description="Disordered" evidence="1">
    <location>
        <begin position="15"/>
        <end position="56"/>
    </location>
</feature>
<proteinExistence type="predicted"/>
<dbReference type="InterPro" id="IPR057354">
    <property type="entry name" value="POTRA1_3_Toc75"/>
</dbReference>
<dbReference type="EMBL" id="JBFOLK010000009">
    <property type="protein sequence ID" value="KAL2486435.1"/>
    <property type="molecule type" value="Genomic_DNA"/>
</dbReference>
<evidence type="ECO:0000256" key="1">
    <source>
        <dbReference type="SAM" id="MobiDB-lite"/>
    </source>
</evidence>
<dbReference type="Proteomes" id="UP001604336">
    <property type="component" value="Unassembled WGS sequence"/>
</dbReference>